<evidence type="ECO:0000313" key="5">
    <source>
        <dbReference type="Proteomes" id="UP001374579"/>
    </source>
</evidence>
<dbReference type="PROSITE" id="PS51257">
    <property type="entry name" value="PROKAR_LIPOPROTEIN"/>
    <property type="match status" value="1"/>
</dbReference>
<dbReference type="EMBL" id="JBAMIC010000007">
    <property type="protein sequence ID" value="KAK7105542.1"/>
    <property type="molecule type" value="Genomic_DNA"/>
</dbReference>
<dbReference type="InterPro" id="IPR007110">
    <property type="entry name" value="Ig-like_dom"/>
</dbReference>
<evidence type="ECO:0000313" key="4">
    <source>
        <dbReference type="EMBL" id="KAK7105542.1"/>
    </source>
</evidence>
<evidence type="ECO:0000259" key="3">
    <source>
        <dbReference type="PROSITE" id="PS50835"/>
    </source>
</evidence>
<feature type="region of interest" description="Disordered" evidence="1">
    <location>
        <begin position="535"/>
        <end position="613"/>
    </location>
</feature>
<dbReference type="InterPro" id="IPR036179">
    <property type="entry name" value="Ig-like_dom_sf"/>
</dbReference>
<evidence type="ECO:0000256" key="2">
    <source>
        <dbReference type="SAM" id="Phobius"/>
    </source>
</evidence>
<protein>
    <recommendedName>
        <fullName evidence="3">Ig-like domain-containing protein</fullName>
    </recommendedName>
</protein>
<reference evidence="4 5" key="1">
    <citation type="submission" date="2024-02" db="EMBL/GenBank/DDBJ databases">
        <title>Chromosome-scale genome assembly of the rough periwinkle Littorina saxatilis.</title>
        <authorList>
            <person name="De Jode A."/>
            <person name="Faria R."/>
            <person name="Formenti G."/>
            <person name="Sims Y."/>
            <person name="Smith T.P."/>
            <person name="Tracey A."/>
            <person name="Wood J.M.D."/>
            <person name="Zagrodzka Z.B."/>
            <person name="Johannesson K."/>
            <person name="Butlin R.K."/>
            <person name="Leder E.H."/>
        </authorList>
    </citation>
    <scope>NUCLEOTIDE SEQUENCE [LARGE SCALE GENOMIC DNA]</scope>
    <source>
        <strain evidence="4">Snail1</strain>
        <tissue evidence="4">Muscle</tissue>
    </source>
</reference>
<feature type="transmembrane region" description="Helical" evidence="2">
    <location>
        <begin position="503"/>
        <end position="529"/>
    </location>
</feature>
<dbReference type="SUPFAM" id="SSF48726">
    <property type="entry name" value="Immunoglobulin"/>
    <property type="match status" value="1"/>
</dbReference>
<evidence type="ECO:0000256" key="1">
    <source>
        <dbReference type="SAM" id="MobiDB-lite"/>
    </source>
</evidence>
<sequence length="677" mass="72844">MTIRCAGLYSSQNMFWLVTPDNSWANATIIAACAFCPHGGPCPACTLLNTEFSVTRSGHFSDLRIVSGAHQKNGSRLICTKQDFATFDHCKIRVNNYNLPQCKLGTLEISEVQPETSILCEGLQSAENVIWMITNTTGSSVQPALCGTRSVDYACNVTNTDTFYASRNVSVSQLTITNSIRETLDNRTVACIRRDRSKSDSCRIRVVHPAETSNRMASLRGWDLIGTVHINKVYDSYNTISCSWALTGPLSPIILQTKPRLSETVVSDGKKYYTGTCNVSVGLSASEGLYQLSVTVLPGGASLLVGNVSVEKPGTPLLEAQTCPVIVAEGSSLECKCHHADTEQGSPPAFVSWLKDDNSSVLNISNVNKGLNGTDYTCRSVWGPTAALTQIVNYTLLVAYGPTSANVTSQKNLAYITETLTLTCTSDEVYPSANFSWSVPCVTLNLTSLVSTCEVSTGTLIQVTEVTCTAYNSEIPSLTTSAAYTPPAANEEDSSSKGDNLPLAYVAGGTAAVVVVVVAVIVVIIVITVKRRNRTYERPRRRRNREEDPHTYSDLQPGAITGSPTPPNTADSSNSNLQPNNPTNNVRNRSVTKEGRENGGDHVCDGARSGNQDVQKPNIVYLNVRSSQGSDAAAYYNATGDVQAAHSDDGDNDHYYSQVKDVESAGPDLDSSDKSLQ</sequence>
<feature type="compositionally biased region" description="Basic and acidic residues" evidence="1">
    <location>
        <begin position="535"/>
        <end position="551"/>
    </location>
</feature>
<keyword evidence="5" id="KW-1185">Reference proteome</keyword>
<keyword evidence="2" id="KW-0812">Transmembrane</keyword>
<proteinExistence type="predicted"/>
<feature type="compositionally biased region" description="Low complexity" evidence="1">
    <location>
        <begin position="572"/>
        <end position="589"/>
    </location>
</feature>
<comment type="caution">
    <text evidence="4">The sequence shown here is derived from an EMBL/GenBank/DDBJ whole genome shotgun (WGS) entry which is preliminary data.</text>
</comment>
<feature type="compositionally biased region" description="Basic and acidic residues" evidence="1">
    <location>
        <begin position="591"/>
        <end position="605"/>
    </location>
</feature>
<accession>A0AAN9GEM9</accession>
<feature type="domain" description="Ig-like" evidence="3">
    <location>
        <begin position="316"/>
        <end position="389"/>
    </location>
</feature>
<dbReference type="PROSITE" id="PS50835">
    <property type="entry name" value="IG_LIKE"/>
    <property type="match status" value="1"/>
</dbReference>
<dbReference type="Proteomes" id="UP001374579">
    <property type="component" value="Unassembled WGS sequence"/>
</dbReference>
<gene>
    <name evidence="4" type="ORF">V1264_016907</name>
</gene>
<feature type="region of interest" description="Disordered" evidence="1">
    <location>
        <begin position="643"/>
        <end position="677"/>
    </location>
</feature>
<keyword evidence="2" id="KW-1133">Transmembrane helix</keyword>
<name>A0AAN9GEM9_9CAEN</name>
<organism evidence="4 5">
    <name type="scientific">Littorina saxatilis</name>
    <dbReference type="NCBI Taxonomy" id="31220"/>
    <lineage>
        <taxon>Eukaryota</taxon>
        <taxon>Metazoa</taxon>
        <taxon>Spiralia</taxon>
        <taxon>Lophotrochozoa</taxon>
        <taxon>Mollusca</taxon>
        <taxon>Gastropoda</taxon>
        <taxon>Caenogastropoda</taxon>
        <taxon>Littorinimorpha</taxon>
        <taxon>Littorinoidea</taxon>
        <taxon>Littorinidae</taxon>
        <taxon>Littorina</taxon>
    </lineage>
</organism>
<dbReference type="AlphaFoldDB" id="A0AAN9GEM9"/>
<keyword evidence="2" id="KW-0472">Membrane</keyword>